<dbReference type="PRINTS" id="PR01415">
    <property type="entry name" value="ANKYRIN"/>
</dbReference>
<comment type="caution">
    <text evidence="4">The sequence shown here is derived from an EMBL/GenBank/DDBJ whole genome shotgun (WGS) entry which is preliminary data.</text>
</comment>
<dbReference type="PANTHER" id="PTHR24141">
    <property type="entry name" value="2-5A-DEPENDENT RIBONUCLEASE"/>
    <property type="match status" value="1"/>
</dbReference>
<feature type="repeat" description="ANK" evidence="3">
    <location>
        <begin position="16"/>
        <end position="48"/>
    </location>
</feature>
<dbReference type="RefSeq" id="WP_157097062.1">
    <property type="nucleotide sequence ID" value="NZ_JACJHY010000002.1"/>
</dbReference>
<evidence type="ECO:0000256" key="2">
    <source>
        <dbReference type="ARBA" id="ARBA00023043"/>
    </source>
</evidence>
<proteinExistence type="predicted"/>
<dbReference type="InterPro" id="IPR002110">
    <property type="entry name" value="Ankyrin_rpt"/>
</dbReference>
<accession>A0ABR6C1C4</accession>
<evidence type="ECO:0000313" key="5">
    <source>
        <dbReference type="Proteomes" id="UP000587524"/>
    </source>
</evidence>
<feature type="repeat" description="ANK" evidence="3">
    <location>
        <begin position="118"/>
        <end position="150"/>
    </location>
</feature>
<dbReference type="EMBL" id="JACJHZ010000002">
    <property type="protein sequence ID" value="MBA9018764.1"/>
    <property type="molecule type" value="Genomic_DNA"/>
</dbReference>
<dbReference type="SMART" id="SM00248">
    <property type="entry name" value="ANK"/>
    <property type="match status" value="5"/>
</dbReference>
<dbReference type="Pfam" id="PF12796">
    <property type="entry name" value="Ank_2"/>
    <property type="match status" value="1"/>
</dbReference>
<name>A0ABR6C1C4_9HYPH</name>
<reference evidence="4 5" key="1">
    <citation type="submission" date="2020-08" db="EMBL/GenBank/DDBJ databases">
        <title>Genomic Encyclopedia of Type Strains, Phase IV (KMG-IV): sequencing the most valuable type-strain genomes for metagenomic binning, comparative biology and taxonomic classification.</title>
        <authorList>
            <person name="Goeker M."/>
        </authorList>
    </citation>
    <scope>NUCLEOTIDE SEQUENCE [LARGE SCALE GENOMIC DNA]</scope>
    <source>
        <strain evidence="4 5">DSM 17455</strain>
    </source>
</reference>
<evidence type="ECO:0000256" key="1">
    <source>
        <dbReference type="ARBA" id="ARBA00022737"/>
    </source>
</evidence>
<protein>
    <submittedName>
        <fullName evidence="4">Ankyrin repeat protein</fullName>
    </submittedName>
</protein>
<dbReference type="InterPro" id="IPR036770">
    <property type="entry name" value="Ankyrin_rpt-contain_sf"/>
</dbReference>
<keyword evidence="5" id="KW-1185">Reference proteome</keyword>
<dbReference type="PROSITE" id="PS50088">
    <property type="entry name" value="ANK_REPEAT"/>
    <property type="match status" value="2"/>
</dbReference>
<dbReference type="SUPFAM" id="SSF48403">
    <property type="entry name" value="Ankyrin repeat"/>
    <property type="match status" value="1"/>
</dbReference>
<dbReference type="PANTHER" id="PTHR24141:SF1">
    <property type="entry name" value="2-5A-DEPENDENT RIBONUCLEASE"/>
    <property type="match status" value="1"/>
</dbReference>
<evidence type="ECO:0000256" key="3">
    <source>
        <dbReference type="PROSITE-ProRule" id="PRU00023"/>
    </source>
</evidence>
<gene>
    <name evidence="4" type="ORF">HNQ97_000750</name>
</gene>
<keyword evidence="2 3" id="KW-0040">ANK repeat</keyword>
<dbReference type="Proteomes" id="UP000587524">
    <property type="component" value="Unassembled WGS sequence"/>
</dbReference>
<sequence length="216" mass="23242">MKATDVTRSLQINEASAWPALLVAAERGDVDAANAELAAGADVNQSDDDGWTALHLSALNAHASVVEALVGHPEVDANCRNRWKSTPLSLASAKGHYACILAIVGHPQTDIDAKAEYYGRTALIEAAKNGHLDAVRLLVERGADVNSTDKSGRNNALIEAIKGRHYAIAEYLLATGKLNFLNKDVRLNALIWAGSGHDHPFIERLEAAIRRFFDGD</sequence>
<keyword evidence="1" id="KW-0677">Repeat</keyword>
<dbReference type="Gene3D" id="1.25.40.20">
    <property type="entry name" value="Ankyrin repeat-containing domain"/>
    <property type="match status" value="2"/>
</dbReference>
<organism evidence="4 5">
    <name type="scientific">Aminobacter ciceronei</name>
    <dbReference type="NCBI Taxonomy" id="150723"/>
    <lineage>
        <taxon>Bacteria</taxon>
        <taxon>Pseudomonadati</taxon>
        <taxon>Pseudomonadota</taxon>
        <taxon>Alphaproteobacteria</taxon>
        <taxon>Hyphomicrobiales</taxon>
        <taxon>Phyllobacteriaceae</taxon>
        <taxon>Aminobacter</taxon>
    </lineage>
</organism>
<dbReference type="PROSITE" id="PS50297">
    <property type="entry name" value="ANK_REP_REGION"/>
    <property type="match status" value="1"/>
</dbReference>
<evidence type="ECO:0000313" key="4">
    <source>
        <dbReference type="EMBL" id="MBA9018764.1"/>
    </source>
</evidence>